<dbReference type="EMBL" id="JALDAY010000004">
    <property type="protein sequence ID" value="MCI3272142.1"/>
    <property type="molecule type" value="Genomic_DNA"/>
</dbReference>
<dbReference type="RefSeq" id="WP_242765311.1">
    <property type="nucleotide sequence ID" value="NZ_JALDAY010000004.1"/>
</dbReference>
<protein>
    <recommendedName>
        <fullName evidence="5">Phage major capsid protein</fullName>
    </recommendedName>
</protein>
<keyword evidence="2" id="KW-1133">Transmembrane helix</keyword>
<keyword evidence="2" id="KW-0812">Transmembrane</keyword>
<evidence type="ECO:0000256" key="1">
    <source>
        <dbReference type="SAM" id="MobiDB-lite"/>
    </source>
</evidence>
<reference evidence="3" key="1">
    <citation type="submission" date="2022-03" db="EMBL/GenBank/DDBJ databases">
        <title>Streptomyces 7R015 and 7R016 isolated from Barleria lupulina in Thailand.</title>
        <authorList>
            <person name="Kanchanasin P."/>
            <person name="Phongsopitanun W."/>
            <person name="Tanasupawat S."/>
        </authorList>
    </citation>
    <scope>NUCLEOTIDE SEQUENCE</scope>
    <source>
        <strain evidence="3">7R015</strain>
    </source>
</reference>
<keyword evidence="4" id="KW-1185">Reference proteome</keyword>
<gene>
    <name evidence="3" type="ORF">MQP27_13570</name>
</gene>
<sequence>MTLAELIAQARTALDTAIGNRQREQDALVALRSDENLTEEAVREQVERRDAADAEVTRRQGALDELLAEEAREAEIAALQARNTPGAPPALPPYDQRHRVGQEERTYRPDQDRRGSNFERDVAAAFLGDYEARDRLARHMAEERAERGDQLVRAAGTGAFAGLVVPQYLTDLYAPAAAARRPFADACRPHDLPAQGMTVNLSRITTSTSTALQAAENTAVSETNIDDTLMTINVQTNAGQQTLSRQAIERGAGVEPVVLDDLFRRYATTLDSTLLNQATNGLTNVATSVAYTDATPTVAELYPKVLEGLSGVEAALLDMASGDNLAVMHSRRWYWMQNALSSTWPLVSQPGIAAQMGMTNLGTTYGSGVRGVLPNGTPVIVDNNVGTTLGAGTEDEIYLVDRNECHLWEDPSAPMYIRAEQPAAASLGVLMVVYGYFAYTHARYTQARKIAGTGLIAPTFTGV</sequence>
<feature type="transmembrane region" description="Helical" evidence="2">
    <location>
        <begin position="422"/>
        <end position="439"/>
    </location>
</feature>
<evidence type="ECO:0000313" key="4">
    <source>
        <dbReference type="Proteomes" id="UP001165269"/>
    </source>
</evidence>
<evidence type="ECO:0000313" key="3">
    <source>
        <dbReference type="EMBL" id="MCI3272142.1"/>
    </source>
</evidence>
<proteinExistence type="predicted"/>
<evidence type="ECO:0008006" key="5">
    <source>
        <dbReference type="Google" id="ProtNLM"/>
    </source>
</evidence>
<evidence type="ECO:0000256" key="2">
    <source>
        <dbReference type="SAM" id="Phobius"/>
    </source>
</evidence>
<organism evidence="3 4">
    <name type="scientific">Streptomyces cylindrosporus</name>
    <dbReference type="NCBI Taxonomy" id="2927583"/>
    <lineage>
        <taxon>Bacteria</taxon>
        <taxon>Bacillati</taxon>
        <taxon>Actinomycetota</taxon>
        <taxon>Actinomycetes</taxon>
        <taxon>Kitasatosporales</taxon>
        <taxon>Streptomycetaceae</taxon>
        <taxon>Streptomyces</taxon>
    </lineage>
</organism>
<accession>A0ABS9Y4J7</accession>
<dbReference type="SUPFAM" id="SSF56563">
    <property type="entry name" value="Major capsid protein gp5"/>
    <property type="match status" value="1"/>
</dbReference>
<comment type="caution">
    <text evidence="3">The sequence shown here is derived from an EMBL/GenBank/DDBJ whole genome shotgun (WGS) entry which is preliminary data.</text>
</comment>
<name>A0ABS9Y4J7_9ACTN</name>
<dbReference type="Proteomes" id="UP001165269">
    <property type="component" value="Unassembled WGS sequence"/>
</dbReference>
<feature type="compositionally biased region" description="Basic and acidic residues" evidence="1">
    <location>
        <begin position="95"/>
        <end position="114"/>
    </location>
</feature>
<keyword evidence="2" id="KW-0472">Membrane</keyword>
<feature type="region of interest" description="Disordered" evidence="1">
    <location>
        <begin position="82"/>
        <end position="114"/>
    </location>
</feature>